<dbReference type="Proteomes" id="UP000467841">
    <property type="component" value="Unassembled WGS sequence"/>
</dbReference>
<evidence type="ECO:0000313" key="2">
    <source>
        <dbReference type="Proteomes" id="UP000467841"/>
    </source>
</evidence>
<evidence type="ECO:0000313" key="1">
    <source>
        <dbReference type="EMBL" id="CAA7047339.1"/>
    </source>
</evidence>
<protein>
    <submittedName>
        <fullName evidence="1">Uncharacterized protein</fullName>
    </submittedName>
</protein>
<organism evidence="1 2">
    <name type="scientific">Microthlaspi erraticum</name>
    <dbReference type="NCBI Taxonomy" id="1685480"/>
    <lineage>
        <taxon>Eukaryota</taxon>
        <taxon>Viridiplantae</taxon>
        <taxon>Streptophyta</taxon>
        <taxon>Embryophyta</taxon>
        <taxon>Tracheophyta</taxon>
        <taxon>Spermatophyta</taxon>
        <taxon>Magnoliopsida</taxon>
        <taxon>eudicotyledons</taxon>
        <taxon>Gunneridae</taxon>
        <taxon>Pentapetalae</taxon>
        <taxon>rosids</taxon>
        <taxon>malvids</taxon>
        <taxon>Brassicales</taxon>
        <taxon>Brassicaceae</taxon>
        <taxon>Coluteocarpeae</taxon>
        <taxon>Microthlaspi</taxon>
    </lineage>
</organism>
<proteinExistence type="predicted"/>
<dbReference type="AlphaFoldDB" id="A0A6D2K256"/>
<sequence length="72" mass="8020">MVKQFDLSELITCPVAPGAVVLRFDKLFPYHHSGPSLKVNIHIYEDLGDEDEDEILCLDFSYQTSSTASVSS</sequence>
<comment type="caution">
    <text evidence="1">The sequence shown here is derived from an EMBL/GenBank/DDBJ whole genome shotgun (WGS) entry which is preliminary data.</text>
</comment>
<reference evidence="1" key="1">
    <citation type="submission" date="2020-01" db="EMBL/GenBank/DDBJ databases">
        <authorList>
            <person name="Mishra B."/>
        </authorList>
    </citation>
    <scope>NUCLEOTIDE SEQUENCE [LARGE SCALE GENOMIC DNA]</scope>
</reference>
<gene>
    <name evidence="1" type="ORF">MERR_LOCUS34574</name>
</gene>
<name>A0A6D2K256_9BRAS</name>
<dbReference type="EMBL" id="CACVBM020001373">
    <property type="protein sequence ID" value="CAA7047339.1"/>
    <property type="molecule type" value="Genomic_DNA"/>
</dbReference>
<accession>A0A6D2K256</accession>
<keyword evidence="2" id="KW-1185">Reference proteome</keyword>